<feature type="chain" id="PRO_5047132726" evidence="1">
    <location>
        <begin position="19"/>
        <end position="176"/>
    </location>
</feature>
<proteinExistence type="predicted"/>
<organism evidence="2 3">
    <name type="scientific">Winogradskyella pelagia</name>
    <dbReference type="NCBI Taxonomy" id="2819984"/>
    <lineage>
        <taxon>Bacteria</taxon>
        <taxon>Pseudomonadati</taxon>
        <taxon>Bacteroidota</taxon>
        <taxon>Flavobacteriia</taxon>
        <taxon>Flavobacteriales</taxon>
        <taxon>Flavobacteriaceae</taxon>
        <taxon>Winogradskyella</taxon>
    </lineage>
</organism>
<gene>
    <name evidence="2" type="ORF">J4050_14270</name>
</gene>
<evidence type="ECO:0000313" key="2">
    <source>
        <dbReference type="EMBL" id="MBO3117918.1"/>
    </source>
</evidence>
<accession>A0ABS3T585</accession>
<name>A0ABS3T585_9FLAO</name>
<reference evidence="2 3" key="1">
    <citation type="submission" date="2021-03" db="EMBL/GenBank/DDBJ databases">
        <title>Winogradskyella sp. nov., isolated from costal sediment.</title>
        <authorList>
            <person name="Gao C."/>
        </authorList>
    </citation>
    <scope>NUCLEOTIDE SEQUENCE [LARGE SCALE GENOMIC DNA]</scope>
    <source>
        <strain evidence="2 3">DF17</strain>
    </source>
</reference>
<comment type="caution">
    <text evidence="2">The sequence shown here is derived from an EMBL/GenBank/DDBJ whole genome shotgun (WGS) entry which is preliminary data.</text>
</comment>
<sequence>MRVFILIILLCFSSLVLAQKDGFNFPEDAFGIYKGDLIIENDKGKQTIGMEFHFQPTEVIGTYQYKIVYIADAKRQERNYNLIVKDSTLGQYIIDENNGIRLPAKQFGHRIHSIFEVQGNLLITTEAFYDDYMLFEIVFSNTNEEVVSGNTSEDIPKVTAYPVTVSQRAKLFKVKN</sequence>
<protein>
    <submittedName>
        <fullName evidence="2">Uncharacterized protein</fullName>
    </submittedName>
</protein>
<feature type="signal peptide" evidence="1">
    <location>
        <begin position="1"/>
        <end position="18"/>
    </location>
</feature>
<evidence type="ECO:0000313" key="3">
    <source>
        <dbReference type="Proteomes" id="UP000676776"/>
    </source>
</evidence>
<evidence type="ECO:0000256" key="1">
    <source>
        <dbReference type="SAM" id="SignalP"/>
    </source>
</evidence>
<keyword evidence="1" id="KW-0732">Signal</keyword>
<dbReference type="RefSeq" id="WP_208155275.1">
    <property type="nucleotide sequence ID" value="NZ_JAGEVF010000014.1"/>
</dbReference>
<keyword evidence="3" id="KW-1185">Reference proteome</keyword>
<dbReference type="Proteomes" id="UP000676776">
    <property type="component" value="Unassembled WGS sequence"/>
</dbReference>
<dbReference type="EMBL" id="JAGEVF010000014">
    <property type="protein sequence ID" value="MBO3117918.1"/>
    <property type="molecule type" value="Genomic_DNA"/>
</dbReference>